<accession>A0AAN7K5S8</accession>
<comment type="similarity">
    <text evidence="1">Belongs to the ClpA/ClpB family.</text>
</comment>
<dbReference type="SUPFAM" id="SSF81923">
    <property type="entry name" value="Double Clp-N motif"/>
    <property type="match status" value="1"/>
</dbReference>
<dbReference type="PANTHER" id="PTHR43572">
    <property type="entry name" value="CHAPERONE PROTEIN CLPD, CHLOROPLASTIC"/>
    <property type="match status" value="1"/>
</dbReference>
<dbReference type="Pfam" id="PF23569">
    <property type="entry name" value="NBD_SMAX1"/>
    <property type="match status" value="1"/>
</dbReference>
<gene>
    <name evidence="6" type="ORF">SAY87_023298</name>
</gene>
<feature type="region of interest" description="Disordered" evidence="4">
    <location>
        <begin position="820"/>
        <end position="846"/>
    </location>
</feature>
<comment type="caution">
    <text evidence="6">The sequence shown here is derived from an EMBL/GenBank/DDBJ whole genome shotgun (WGS) entry which is preliminary data.</text>
</comment>
<dbReference type="AlphaFoldDB" id="A0AAN7K5S8"/>
<evidence type="ECO:0000256" key="2">
    <source>
        <dbReference type="ARBA" id="ARBA00022737"/>
    </source>
</evidence>
<dbReference type="InterPro" id="IPR027417">
    <property type="entry name" value="P-loop_NTPase"/>
</dbReference>
<dbReference type="EMBL" id="JAXIOK010000011">
    <property type="protein sequence ID" value="KAK4760167.1"/>
    <property type="molecule type" value="Genomic_DNA"/>
</dbReference>
<dbReference type="PROSITE" id="PS51903">
    <property type="entry name" value="CLP_R"/>
    <property type="match status" value="1"/>
</dbReference>
<evidence type="ECO:0000256" key="1">
    <source>
        <dbReference type="ARBA" id="ARBA00008675"/>
    </source>
</evidence>
<evidence type="ECO:0000256" key="4">
    <source>
        <dbReference type="SAM" id="MobiDB-lite"/>
    </source>
</evidence>
<dbReference type="InterPro" id="IPR051650">
    <property type="entry name" value="SL_signaling_regulator"/>
</dbReference>
<keyword evidence="7" id="KW-1185">Reference proteome</keyword>
<dbReference type="InterPro" id="IPR004176">
    <property type="entry name" value="Clp_R_N"/>
</dbReference>
<evidence type="ECO:0000256" key="3">
    <source>
        <dbReference type="PROSITE-ProRule" id="PRU01251"/>
    </source>
</evidence>
<dbReference type="InterPro" id="IPR058680">
    <property type="entry name" value="NBD_SMAX1-like"/>
</dbReference>
<protein>
    <recommendedName>
        <fullName evidence="5">Clp R domain-containing protein</fullName>
    </recommendedName>
</protein>
<keyword evidence="2 3" id="KW-0677">Repeat</keyword>
<dbReference type="Gene3D" id="1.10.1780.10">
    <property type="entry name" value="Clp, N-terminal domain"/>
    <property type="match status" value="1"/>
</dbReference>
<evidence type="ECO:0000313" key="7">
    <source>
        <dbReference type="Proteomes" id="UP001345219"/>
    </source>
</evidence>
<proteinExistence type="inferred from homology"/>
<name>A0AAN7K5S8_9MYRT</name>
<dbReference type="PANTHER" id="PTHR43572:SF3">
    <property type="entry name" value="PROTEIN SMAX1-LIKE 5"/>
    <property type="match status" value="1"/>
</dbReference>
<dbReference type="Proteomes" id="UP001345219">
    <property type="component" value="Chromosome 17"/>
</dbReference>
<feature type="region of interest" description="Disordered" evidence="4">
    <location>
        <begin position="556"/>
        <end position="578"/>
    </location>
</feature>
<dbReference type="Gene3D" id="3.40.50.300">
    <property type="entry name" value="P-loop containing nucleotide triphosphate hydrolases"/>
    <property type="match status" value="2"/>
</dbReference>
<reference evidence="6 7" key="1">
    <citation type="journal article" date="2023" name="Hortic Res">
        <title>Pangenome of water caltrop reveals structural variations and asymmetric subgenome divergence after allopolyploidization.</title>
        <authorList>
            <person name="Zhang X."/>
            <person name="Chen Y."/>
            <person name="Wang L."/>
            <person name="Yuan Y."/>
            <person name="Fang M."/>
            <person name="Shi L."/>
            <person name="Lu R."/>
            <person name="Comes H.P."/>
            <person name="Ma Y."/>
            <person name="Chen Y."/>
            <person name="Huang G."/>
            <person name="Zhou Y."/>
            <person name="Zheng Z."/>
            <person name="Qiu Y."/>
        </authorList>
    </citation>
    <scope>NUCLEOTIDE SEQUENCE [LARGE SCALE GENOMIC DNA]</scope>
    <source>
        <tissue evidence="6">Roots</tissue>
    </source>
</reference>
<feature type="domain" description="Clp R" evidence="5">
    <location>
        <begin position="10"/>
        <end position="194"/>
    </location>
</feature>
<dbReference type="InterPro" id="IPR036628">
    <property type="entry name" value="Clp_N_dom_sf"/>
</dbReference>
<organism evidence="6 7">
    <name type="scientific">Trapa incisa</name>
    <dbReference type="NCBI Taxonomy" id="236973"/>
    <lineage>
        <taxon>Eukaryota</taxon>
        <taxon>Viridiplantae</taxon>
        <taxon>Streptophyta</taxon>
        <taxon>Embryophyta</taxon>
        <taxon>Tracheophyta</taxon>
        <taxon>Spermatophyta</taxon>
        <taxon>Magnoliopsida</taxon>
        <taxon>eudicotyledons</taxon>
        <taxon>Gunneridae</taxon>
        <taxon>Pentapetalae</taxon>
        <taxon>rosids</taxon>
        <taxon>malvids</taxon>
        <taxon>Myrtales</taxon>
        <taxon>Lythraceae</taxon>
        <taxon>Trapa</taxon>
    </lineage>
</organism>
<evidence type="ECO:0000259" key="5">
    <source>
        <dbReference type="PROSITE" id="PS51903"/>
    </source>
</evidence>
<evidence type="ECO:0000313" key="6">
    <source>
        <dbReference type="EMBL" id="KAK4760167.1"/>
    </source>
</evidence>
<sequence>MRGGDTSFSVHQTLTSEAASVLKLSLGLASKRGHAQVTPLHVAYALLSSRASDLLRRACLRSQQRHLVPPHKGSSSSHLLQCRALELCFNVALNRLPTIAASLPSGSYIPVEQPSLSNALVAALKRAQAHQRRGSIEQHHNQQQQNQPLSAAKVELEQLVLSILDDPSVSRVMREAGFSSTAVKTSINDSLSSSPVFQLPSTINATGFGLISSPPSPHHQLTAFWASNLFNIHSHQQKPLFSSLSPHQKKTPWQEHPHHTQDLILSPSMKEDQDVKLIIEVMLRKKRSSTVILGDSPSSAEGLVMGLKERIERGEVPWELKSVSFIKLQLEGGGLKFTERDELERKYLSELRRKVELSLGAIVYIGDLKWAVQDDEDTITSTAVGHLVKEIAKLVSDIRHEATTSCRSPPSPRVWVIGTASFQTYMKCQLKFQPPLDFQWGLQAISVPSGGLHSPRESDDKLSCCEECTLKFEKEAGLCKPAHNNPLPSWLQPPWTHLQNEEHLMGMRRKWSRLCQTLHQGNKHIADHNWNKLSFYNTSNPCVSLFPDKSSISCTSQASNPANSIPPFRRPTSPQPFMEPNLRSLRDTEDREVKITLALGNQSNSFKRAITRADISRVIKDYVPWQSENVPGIVEALMDSTLSRETWLLIQGNDRVGKLRLASAIAESIFGSVSSVLHLNMRSRNNGKEADPSDQSLMRTIRSLQNSVVLVEGAEFANTQFMKFLLDRLEAGKSTESGNTEGASGRLVFLLANGDPAAGYEAGGDPRPAIQLILKVNYDNKRKAEVEFLNKFKVSRILDGKKGSLPDKKLPSKQQIDLNVRADGEGGEDISPVSSDLTRDNTAGGEIQSRPRELIESIEHCFTFNRSPARDREMREHVASRIRGFFDEVVNGGGGGGGNKRVKKGITLGIEDRVLEEVLGGGDSFIHNVFEKWLRDIFQACLEREKVNWGDGISVVRLCLVEDDQEQQLVEGECGFMTTNLPTKVSAVF</sequence>